<feature type="compositionally biased region" description="Basic and acidic residues" evidence="7">
    <location>
        <begin position="238"/>
        <end position="256"/>
    </location>
</feature>
<dbReference type="PANTHER" id="PTHR16288">
    <property type="entry name" value="WD40 REPEAT PROTEIN 4"/>
    <property type="match status" value="1"/>
</dbReference>
<dbReference type="InterPro" id="IPR001680">
    <property type="entry name" value="WD40_rpt"/>
</dbReference>
<reference evidence="9" key="1">
    <citation type="submission" date="2016-02" db="EMBL/GenBank/DDBJ databases">
        <title>Draft genome sequence of Microdochium bolleyi, a fungal endophyte of beachgrass.</title>
        <authorList>
            <consortium name="DOE Joint Genome Institute"/>
            <person name="David A.S."/>
            <person name="May G."/>
            <person name="Haridas S."/>
            <person name="Lim J."/>
            <person name="Wang M."/>
            <person name="Labutti K."/>
            <person name="Lipzen A."/>
            <person name="Barry K."/>
            <person name="Grigoriev I.V."/>
        </authorList>
    </citation>
    <scope>NUCLEOTIDE SEQUENCE [LARGE SCALE GENOMIC DNA]</scope>
    <source>
        <strain evidence="9">J235TASD1</strain>
    </source>
</reference>
<keyword evidence="9" id="KW-1185">Reference proteome</keyword>
<dbReference type="UniPathway" id="UPA00989"/>
<feature type="compositionally biased region" description="Polar residues" evidence="7">
    <location>
        <begin position="33"/>
        <end position="51"/>
    </location>
</feature>
<dbReference type="InterPro" id="IPR015943">
    <property type="entry name" value="WD40/YVTN_repeat-like_dom_sf"/>
</dbReference>
<dbReference type="SMART" id="SM00320">
    <property type="entry name" value="WD40"/>
    <property type="match status" value="3"/>
</dbReference>
<feature type="compositionally biased region" description="Polar residues" evidence="7">
    <location>
        <begin position="78"/>
        <end position="101"/>
    </location>
</feature>
<comment type="pathway">
    <text evidence="6">tRNA modification; N(7)-methylguanine-tRNA biosynthesis.</text>
</comment>
<keyword evidence="3 6" id="KW-0819">tRNA processing</keyword>
<evidence type="ECO:0000256" key="6">
    <source>
        <dbReference type="HAMAP-Rule" id="MF_03056"/>
    </source>
</evidence>
<protein>
    <submittedName>
        <fullName evidence="8">Uncharacterized protein</fullName>
    </submittedName>
</protein>
<evidence type="ECO:0000256" key="5">
    <source>
        <dbReference type="ARBA" id="ARBA00023242"/>
    </source>
</evidence>
<feature type="region of interest" description="Disordered" evidence="7">
    <location>
        <begin position="194"/>
        <end position="215"/>
    </location>
</feature>
<dbReference type="GO" id="GO:0005634">
    <property type="term" value="C:nucleus"/>
    <property type="evidence" value="ECO:0007669"/>
    <property type="project" value="UniProtKB-SubCell"/>
</dbReference>
<keyword evidence="5 6" id="KW-0539">Nucleus</keyword>
<evidence type="ECO:0000256" key="7">
    <source>
        <dbReference type="SAM" id="MobiDB-lite"/>
    </source>
</evidence>
<dbReference type="GO" id="GO:0043527">
    <property type="term" value="C:tRNA methyltransferase complex"/>
    <property type="evidence" value="ECO:0007669"/>
    <property type="project" value="TreeGrafter"/>
</dbReference>
<dbReference type="GO" id="GO:0106004">
    <property type="term" value="P:tRNA (guanine-N7)-methylation"/>
    <property type="evidence" value="ECO:0007669"/>
    <property type="project" value="UniProtKB-UniRule"/>
</dbReference>
<organism evidence="8 9">
    <name type="scientific">Microdochium bolleyi</name>
    <dbReference type="NCBI Taxonomy" id="196109"/>
    <lineage>
        <taxon>Eukaryota</taxon>
        <taxon>Fungi</taxon>
        <taxon>Dikarya</taxon>
        <taxon>Ascomycota</taxon>
        <taxon>Pezizomycotina</taxon>
        <taxon>Sordariomycetes</taxon>
        <taxon>Xylariomycetidae</taxon>
        <taxon>Xylariales</taxon>
        <taxon>Microdochiaceae</taxon>
        <taxon>Microdochium</taxon>
    </lineage>
</organism>
<name>A0A136JEI3_9PEZI</name>
<accession>A0A136JEI3</accession>
<dbReference type="OrthoDB" id="339900at2759"/>
<dbReference type="PANTHER" id="PTHR16288:SF0">
    <property type="entry name" value="TRNA (GUANINE-N(7)-)-METHYLTRANSFERASE NON-CATALYTIC SUBUNIT WDR4"/>
    <property type="match status" value="1"/>
</dbReference>
<feature type="region of interest" description="Disordered" evidence="7">
    <location>
        <begin position="453"/>
        <end position="530"/>
    </location>
</feature>
<dbReference type="HAMAP" id="MF_03056">
    <property type="entry name" value="TRM82"/>
    <property type="match status" value="1"/>
</dbReference>
<dbReference type="InterPro" id="IPR028884">
    <property type="entry name" value="Trm82"/>
</dbReference>
<dbReference type="STRING" id="196109.A0A136JEI3"/>
<feature type="region of interest" description="Disordered" evidence="7">
    <location>
        <begin position="234"/>
        <end position="256"/>
    </location>
</feature>
<comment type="similarity">
    <text evidence="6">Belongs to the WD repeat TRM82 family.</text>
</comment>
<evidence type="ECO:0000256" key="3">
    <source>
        <dbReference type="ARBA" id="ARBA00022694"/>
    </source>
</evidence>
<dbReference type="SUPFAM" id="SSF50978">
    <property type="entry name" value="WD40 repeat-like"/>
    <property type="match status" value="1"/>
</dbReference>
<evidence type="ECO:0000313" key="9">
    <source>
        <dbReference type="Proteomes" id="UP000070501"/>
    </source>
</evidence>
<comment type="function">
    <text evidence="6">Required for the formation of N(7)-methylguanine at position 46 (m7G46) in tRNA. In the complex, it is required to stabilize and induce conformational changes of the catalytic subunit.</text>
</comment>
<keyword evidence="2 6" id="KW-0853">WD repeat</keyword>
<feature type="region of interest" description="Disordered" evidence="7">
    <location>
        <begin position="33"/>
        <end position="111"/>
    </location>
</feature>
<dbReference type="Gene3D" id="2.130.10.10">
    <property type="entry name" value="YVTN repeat-like/Quinoprotein amine dehydrogenase"/>
    <property type="match status" value="1"/>
</dbReference>
<dbReference type="Proteomes" id="UP000070501">
    <property type="component" value="Unassembled WGS sequence"/>
</dbReference>
<dbReference type="AlphaFoldDB" id="A0A136JEI3"/>
<evidence type="ECO:0000256" key="4">
    <source>
        <dbReference type="ARBA" id="ARBA00022737"/>
    </source>
</evidence>
<comment type="subcellular location">
    <subcellularLocation>
        <location evidence="1 6">Nucleus</location>
    </subcellularLocation>
</comment>
<evidence type="ECO:0000313" key="8">
    <source>
        <dbReference type="EMBL" id="KXJ95575.1"/>
    </source>
</evidence>
<evidence type="ECO:0000256" key="1">
    <source>
        <dbReference type="ARBA" id="ARBA00004123"/>
    </source>
</evidence>
<dbReference type="InterPro" id="IPR036322">
    <property type="entry name" value="WD40_repeat_dom_sf"/>
</dbReference>
<evidence type="ECO:0000256" key="2">
    <source>
        <dbReference type="ARBA" id="ARBA00022574"/>
    </source>
</evidence>
<dbReference type="GO" id="GO:0005829">
    <property type="term" value="C:cytosol"/>
    <property type="evidence" value="ECO:0007669"/>
    <property type="project" value="TreeGrafter"/>
</dbReference>
<sequence>MAPPFQRLAVLGNSGVLCAARGPQILTFNTEGQAVSSWTHPSARATETPQDGTADPSGDVEMNENEPPAKKRRVGDAESTTTAESDSKQETPSSEQATNGKGQRKQRAPVAKQDHQFIINLVATMDGSHVVAVSGQDKALWVFEHDGAGGLSELSTRVMPKRPSSIDITSDGKTIVCADKFGDVYSLPLVSGQSASNEAENGSEAPSSTQTATAQGKLRIVSKKGANELTVHSKRNLRALEEQRRRKEQLKDMPKEGPDFEHNLLLGHVSMLTGILSVVVDSRPYLLTADRDEHIRISRGIPQSHIIEGFCLGHTSFVNALCIPNTRPDVLVSGGGDKELYVWKWLENQLLAKVDLLSHVQEVIPGASQVAVLQLLSYKPGNSEKTCIIAVCEKVPAIFVFNLAQDGLNFVQTIKTLANPLDAVVLQKDGGQQLLVVGVDSDHEQHSLVAYEHDPSNSGWTAEPTSPFDCGKAESGSGPEVSREDLDRLLYTVENLRKTDMDEAGEDDGGVSTSVQPDDSKGTTPAVEAA</sequence>
<dbReference type="InParanoid" id="A0A136JEI3"/>
<keyword evidence="4 6" id="KW-0677">Repeat</keyword>
<dbReference type="EMBL" id="KQ964246">
    <property type="protein sequence ID" value="KXJ95575.1"/>
    <property type="molecule type" value="Genomic_DNA"/>
</dbReference>
<gene>
    <name evidence="8" type="ORF">Micbo1qcDRAFT_157569</name>
</gene>
<proteinExistence type="inferred from homology"/>
<feature type="compositionally biased region" description="Polar residues" evidence="7">
    <location>
        <begin position="194"/>
        <end position="214"/>
    </location>
</feature>